<feature type="chain" id="PRO_5015139282" evidence="1">
    <location>
        <begin position="24"/>
        <end position="187"/>
    </location>
</feature>
<dbReference type="EMBL" id="PYGD01000005">
    <property type="protein sequence ID" value="PSK91557.1"/>
    <property type="molecule type" value="Genomic_DNA"/>
</dbReference>
<dbReference type="OrthoDB" id="1164376at2"/>
<evidence type="ECO:0000313" key="2">
    <source>
        <dbReference type="EMBL" id="PSK91557.1"/>
    </source>
</evidence>
<keyword evidence="3" id="KW-1185">Reference proteome</keyword>
<accession>A0A2P8D2V2</accession>
<name>A0A2P8D2V2_9BACT</name>
<keyword evidence="1" id="KW-0732">Signal</keyword>
<reference evidence="2 3" key="1">
    <citation type="submission" date="2018-03" db="EMBL/GenBank/DDBJ databases">
        <title>Genomic Encyclopedia of Type Strains, Phase III (KMG-III): the genomes of soil and plant-associated and newly described type strains.</title>
        <authorList>
            <person name="Whitman W."/>
        </authorList>
    </citation>
    <scope>NUCLEOTIDE SEQUENCE [LARGE SCALE GENOMIC DNA]</scope>
    <source>
        <strain evidence="2 3">CGMCC 1.12700</strain>
    </source>
</reference>
<feature type="signal peptide" evidence="1">
    <location>
        <begin position="1"/>
        <end position="23"/>
    </location>
</feature>
<gene>
    <name evidence="2" type="ORF">B0I18_105140</name>
</gene>
<comment type="caution">
    <text evidence="2">The sequence shown here is derived from an EMBL/GenBank/DDBJ whole genome shotgun (WGS) entry which is preliminary data.</text>
</comment>
<evidence type="ECO:0000256" key="1">
    <source>
        <dbReference type="SAM" id="SignalP"/>
    </source>
</evidence>
<proteinExistence type="predicted"/>
<organism evidence="2 3">
    <name type="scientific">Taibaiella chishuiensis</name>
    <dbReference type="NCBI Taxonomy" id="1434707"/>
    <lineage>
        <taxon>Bacteria</taxon>
        <taxon>Pseudomonadati</taxon>
        <taxon>Bacteroidota</taxon>
        <taxon>Chitinophagia</taxon>
        <taxon>Chitinophagales</taxon>
        <taxon>Chitinophagaceae</taxon>
        <taxon>Taibaiella</taxon>
    </lineage>
</organism>
<protein>
    <submittedName>
        <fullName evidence="2">Uncharacterized protein</fullName>
    </submittedName>
</protein>
<dbReference type="RefSeq" id="WP_106523457.1">
    <property type="nucleotide sequence ID" value="NZ_PYGD01000005.1"/>
</dbReference>
<sequence length="187" mass="20708">MIVLLQRMLAGVLMSCYLFPASAKDAEGAIFNAYNRKSSSIITASAKDISFANFETDKMKSLSIGYQLLDFSESLGHSFDVGINFRESAEFYEYGATTSICGLVTNGKFRAGPKVSVEGRIFVVAARLDLSYLHPYVNIAPYIGLSLFDYAGLYVGYNNCINKSDYSGFSIYLNVNVGTRWFDPESY</sequence>
<evidence type="ECO:0000313" key="3">
    <source>
        <dbReference type="Proteomes" id="UP000240572"/>
    </source>
</evidence>
<dbReference type="AlphaFoldDB" id="A0A2P8D2V2"/>
<dbReference type="Proteomes" id="UP000240572">
    <property type="component" value="Unassembled WGS sequence"/>
</dbReference>